<name>A0ABV9TC73_9GAMM</name>
<proteinExistence type="predicted"/>
<reference evidence="2" key="1">
    <citation type="journal article" date="2019" name="Int. J. Syst. Evol. Microbiol.">
        <title>The Global Catalogue of Microorganisms (GCM) 10K type strain sequencing project: providing services to taxonomists for standard genome sequencing and annotation.</title>
        <authorList>
            <consortium name="The Broad Institute Genomics Platform"/>
            <consortium name="The Broad Institute Genome Sequencing Center for Infectious Disease"/>
            <person name="Wu L."/>
            <person name="Ma J."/>
        </authorList>
    </citation>
    <scope>NUCLEOTIDE SEQUENCE [LARGE SCALE GENOMIC DNA]</scope>
    <source>
        <strain evidence="2">CGMCC 1.13718</strain>
    </source>
</reference>
<organism evidence="1 2">
    <name type="scientific">Pseudofrancisella aestuarii</name>
    <dbReference type="NCBI Taxonomy" id="2670347"/>
    <lineage>
        <taxon>Bacteria</taxon>
        <taxon>Pseudomonadati</taxon>
        <taxon>Pseudomonadota</taxon>
        <taxon>Gammaproteobacteria</taxon>
        <taxon>Thiotrichales</taxon>
        <taxon>Francisellaceae</taxon>
        <taxon>Pseudofrancisella</taxon>
    </lineage>
</organism>
<evidence type="ECO:0000313" key="1">
    <source>
        <dbReference type="EMBL" id="MFC4892760.1"/>
    </source>
</evidence>
<dbReference type="EMBL" id="JBHSJH010000002">
    <property type="protein sequence ID" value="MFC4892760.1"/>
    <property type="molecule type" value="Genomic_DNA"/>
</dbReference>
<comment type="caution">
    <text evidence="1">The sequence shown here is derived from an EMBL/GenBank/DDBJ whole genome shotgun (WGS) entry which is preliminary data.</text>
</comment>
<protein>
    <submittedName>
        <fullName evidence="1">Uncharacterized protein</fullName>
    </submittedName>
</protein>
<dbReference type="RefSeq" id="WP_119330109.1">
    <property type="nucleotide sequence ID" value="NZ_JBHSJH010000002.1"/>
</dbReference>
<evidence type="ECO:0000313" key="2">
    <source>
        <dbReference type="Proteomes" id="UP001595926"/>
    </source>
</evidence>
<gene>
    <name evidence="1" type="ORF">ACFPDQ_06815</name>
</gene>
<keyword evidence="2" id="KW-1185">Reference proteome</keyword>
<accession>A0ABV9TC73</accession>
<sequence length="62" mass="6808">MKKIISLILVSSFLVMPVYSVALASVSSFKPSSAGFRHVSQGIDSFGQDPYIDNQIDSMQIR</sequence>
<dbReference type="Proteomes" id="UP001595926">
    <property type="component" value="Unassembled WGS sequence"/>
</dbReference>